<keyword evidence="3" id="KW-0813">Transport</keyword>
<comment type="subcellular location">
    <subcellularLocation>
        <location evidence="1">Cell membrane</location>
        <topology evidence="1">Multi-pass membrane protein</topology>
    </subcellularLocation>
</comment>
<accession>A0A0V8JC50</accession>
<feature type="transmembrane region" description="Helical" evidence="8">
    <location>
        <begin position="135"/>
        <end position="155"/>
    </location>
</feature>
<dbReference type="Gene3D" id="1.10.3470.10">
    <property type="entry name" value="ABC transporter involved in vitamin B12 uptake, BtuC"/>
    <property type="match status" value="1"/>
</dbReference>
<dbReference type="GO" id="GO:0033214">
    <property type="term" value="P:siderophore-iron import into cell"/>
    <property type="evidence" value="ECO:0007669"/>
    <property type="project" value="TreeGrafter"/>
</dbReference>
<organism evidence="9 10">
    <name type="scientific">Fictibacillus enclensis</name>
    <dbReference type="NCBI Taxonomy" id="1017270"/>
    <lineage>
        <taxon>Bacteria</taxon>
        <taxon>Bacillati</taxon>
        <taxon>Bacillota</taxon>
        <taxon>Bacilli</taxon>
        <taxon>Bacillales</taxon>
        <taxon>Fictibacillaceae</taxon>
        <taxon>Fictibacillus</taxon>
    </lineage>
</organism>
<evidence type="ECO:0000313" key="10">
    <source>
        <dbReference type="Proteomes" id="UP000054099"/>
    </source>
</evidence>
<evidence type="ECO:0000256" key="2">
    <source>
        <dbReference type="ARBA" id="ARBA00007935"/>
    </source>
</evidence>
<gene>
    <name evidence="9" type="ORF">AS030_04290</name>
</gene>
<feature type="transmembrane region" description="Helical" evidence="8">
    <location>
        <begin position="294"/>
        <end position="315"/>
    </location>
</feature>
<feature type="transmembrane region" description="Helical" evidence="8">
    <location>
        <begin position="167"/>
        <end position="192"/>
    </location>
</feature>
<proteinExistence type="inferred from homology"/>
<dbReference type="Proteomes" id="UP000054099">
    <property type="component" value="Unassembled WGS sequence"/>
</dbReference>
<dbReference type="GO" id="GO:0005886">
    <property type="term" value="C:plasma membrane"/>
    <property type="evidence" value="ECO:0007669"/>
    <property type="project" value="UniProtKB-SubCell"/>
</dbReference>
<evidence type="ECO:0000256" key="4">
    <source>
        <dbReference type="ARBA" id="ARBA00022475"/>
    </source>
</evidence>
<evidence type="ECO:0000256" key="8">
    <source>
        <dbReference type="SAM" id="Phobius"/>
    </source>
</evidence>
<evidence type="ECO:0000256" key="5">
    <source>
        <dbReference type="ARBA" id="ARBA00022692"/>
    </source>
</evidence>
<keyword evidence="4" id="KW-1003">Cell membrane</keyword>
<keyword evidence="6 8" id="KW-1133">Transmembrane helix</keyword>
<dbReference type="InterPro" id="IPR037294">
    <property type="entry name" value="ABC_BtuC-like"/>
</dbReference>
<evidence type="ECO:0000256" key="1">
    <source>
        <dbReference type="ARBA" id="ARBA00004651"/>
    </source>
</evidence>
<evidence type="ECO:0000313" key="9">
    <source>
        <dbReference type="EMBL" id="KSU84758.1"/>
    </source>
</evidence>
<reference evidence="9 10" key="1">
    <citation type="journal article" date="2014" name="Antonie Van Leeuwenhoek">
        <title>Fictibacillus enclensis sp. nov., isolated from marine sediment.</title>
        <authorList>
            <person name="Dastager S.G."/>
            <person name="Mawlankar R."/>
            <person name="Srinivasan K."/>
            <person name="Tang S.K."/>
            <person name="Lee J.C."/>
            <person name="Ramana V.V."/>
            <person name="Shouche Y.S."/>
        </authorList>
    </citation>
    <scope>NUCLEOTIDE SEQUENCE [LARGE SCALE GENOMIC DNA]</scope>
    <source>
        <strain evidence="9 10">NIO-1003</strain>
    </source>
</reference>
<evidence type="ECO:0000256" key="3">
    <source>
        <dbReference type="ARBA" id="ARBA00022448"/>
    </source>
</evidence>
<comment type="caution">
    <text evidence="9">The sequence shown here is derived from an EMBL/GenBank/DDBJ whole genome shotgun (WGS) entry which is preliminary data.</text>
</comment>
<keyword evidence="10" id="KW-1185">Reference proteome</keyword>
<dbReference type="FunFam" id="1.10.3470.10:FF:000001">
    <property type="entry name" value="Vitamin B12 ABC transporter permease BtuC"/>
    <property type="match status" value="1"/>
</dbReference>
<dbReference type="InterPro" id="IPR000522">
    <property type="entry name" value="ABC_transptr_permease_BtuC"/>
</dbReference>
<feature type="transmembrane region" description="Helical" evidence="8">
    <location>
        <begin position="327"/>
        <end position="344"/>
    </location>
</feature>
<feature type="transmembrane region" description="Helical" evidence="8">
    <location>
        <begin position="255"/>
        <end position="282"/>
    </location>
</feature>
<name>A0A0V8JC50_9BACL</name>
<dbReference type="EMBL" id="LNQN01000001">
    <property type="protein sequence ID" value="KSU84758.1"/>
    <property type="molecule type" value="Genomic_DNA"/>
</dbReference>
<dbReference type="AlphaFoldDB" id="A0A0V8JC50"/>
<feature type="transmembrane region" description="Helical" evidence="8">
    <location>
        <begin position="75"/>
        <end position="96"/>
    </location>
</feature>
<dbReference type="PANTHER" id="PTHR30472">
    <property type="entry name" value="FERRIC ENTEROBACTIN TRANSPORT SYSTEM PERMEASE PROTEIN"/>
    <property type="match status" value="1"/>
</dbReference>
<dbReference type="SUPFAM" id="SSF81345">
    <property type="entry name" value="ABC transporter involved in vitamin B12 uptake, BtuC"/>
    <property type="match status" value="1"/>
</dbReference>
<feature type="transmembrane region" description="Helical" evidence="8">
    <location>
        <begin position="212"/>
        <end position="230"/>
    </location>
</feature>
<evidence type="ECO:0000256" key="7">
    <source>
        <dbReference type="ARBA" id="ARBA00023136"/>
    </source>
</evidence>
<dbReference type="RefSeq" id="WP_061968790.1">
    <property type="nucleotide sequence ID" value="NZ_FMAV01000001.1"/>
</dbReference>
<keyword evidence="7 8" id="KW-0472">Membrane</keyword>
<dbReference type="CDD" id="cd06550">
    <property type="entry name" value="TM_ABC_iron-siderophores_like"/>
    <property type="match status" value="1"/>
</dbReference>
<feature type="transmembrane region" description="Helical" evidence="8">
    <location>
        <begin position="21"/>
        <end position="46"/>
    </location>
</feature>
<keyword evidence="5 8" id="KW-0812">Transmembrane</keyword>
<feature type="transmembrane region" description="Helical" evidence="8">
    <location>
        <begin position="105"/>
        <end position="123"/>
    </location>
</feature>
<dbReference type="PANTHER" id="PTHR30472:SF24">
    <property type="entry name" value="FERRIC ENTEROBACTIN TRANSPORT SYSTEM PERMEASE PROTEIN FEPG"/>
    <property type="match status" value="1"/>
</dbReference>
<dbReference type="Pfam" id="PF01032">
    <property type="entry name" value="FecCD"/>
    <property type="match status" value="1"/>
</dbReference>
<protein>
    <submittedName>
        <fullName evidence="9">Iron ABC transporter permease</fullName>
    </submittedName>
</protein>
<comment type="similarity">
    <text evidence="2">Belongs to the binding-protein-dependent transport system permease family. FecCD subfamily.</text>
</comment>
<dbReference type="OrthoDB" id="9811721at2"/>
<sequence>MSKYITARSKRFSFLIEKKTLFTSLILIFITMAIMSVSIGVGELYISPLDVIKSLTGTGAGINNVVIHEFRLPRILIAVIAGASLSLAGAILQGIIRNPLASPDMLGITSGAGFAAVTFITVFSSQSNNLTVSIGYLPVAAVTGAFLMGALIYLLAWKRGISPVRLILIGVGLMTAAQALTTLMIVLGPIYAAPQATIWLTGTVYATNWKDVYSLLPWFLILTPLLLAFARKLNVQELGDDVSASLGHSVNKNRFLLLLISTALAGSAVAFTGAIGFVGLVGPHIARRLVGSSFGALLPVSGFLGAIIVLLADLAGRTIFSPLEVPAGVFTAAIGAPYFIYLLFKNHG</sequence>
<evidence type="ECO:0000256" key="6">
    <source>
        <dbReference type="ARBA" id="ARBA00022989"/>
    </source>
</evidence>
<dbReference type="GO" id="GO:0022857">
    <property type="term" value="F:transmembrane transporter activity"/>
    <property type="evidence" value="ECO:0007669"/>
    <property type="project" value="InterPro"/>
</dbReference>